<dbReference type="PRINTS" id="PR00069">
    <property type="entry name" value="ALDKETRDTASE"/>
</dbReference>
<evidence type="ECO:0000313" key="3">
    <source>
        <dbReference type="Proteomes" id="UP000186705"/>
    </source>
</evidence>
<dbReference type="SUPFAM" id="SSF51430">
    <property type="entry name" value="NAD(P)-linked oxidoreductase"/>
    <property type="match status" value="1"/>
</dbReference>
<dbReference type="InterPro" id="IPR036812">
    <property type="entry name" value="NAD(P)_OxRdtase_dom_sf"/>
</dbReference>
<dbReference type="GeneID" id="78275528"/>
<organism evidence="2 3">
    <name type="scientific">Dubosiella newyorkensis</name>
    <dbReference type="NCBI Taxonomy" id="1862672"/>
    <lineage>
        <taxon>Bacteria</taxon>
        <taxon>Bacillati</taxon>
        <taxon>Bacillota</taxon>
        <taxon>Erysipelotrichia</taxon>
        <taxon>Erysipelotrichales</taxon>
        <taxon>Erysipelotrichaceae</taxon>
        <taxon>Dubosiella</taxon>
    </lineage>
</organism>
<dbReference type="GO" id="GO:0016491">
    <property type="term" value="F:oxidoreductase activity"/>
    <property type="evidence" value="ECO:0007669"/>
    <property type="project" value="InterPro"/>
</dbReference>
<evidence type="ECO:0000259" key="1">
    <source>
        <dbReference type="Pfam" id="PF00248"/>
    </source>
</evidence>
<sequence length="272" mass="30892">MKEIVLGKTKICVPQNGFGALPIQRVSHEKAKELLIKAYEGGMRFFDTARAYSDSEEKIGAAFEGIPRENYILNSKTMAKTPEDFWKDLESSLSNLKTDYIDVYQFHCANQVYKPNDSTGMYEAMLEAKKQGKIRHIGITAHKLGVAKEAIASDLYETLQFPLSYLSSEKELELISMCKEHDIGYIAMKGLAGGLINQSVPAMAFMQQFDNVIPIWGIQKESELKEWLSFMDKTPKMDEEIKHFIEKEKKELAKDFCRGYTAAGKMACKHFL</sequence>
<dbReference type="PANTHER" id="PTHR43312:SF1">
    <property type="entry name" value="NADP-DEPENDENT OXIDOREDUCTASE DOMAIN-CONTAINING PROTEIN"/>
    <property type="match status" value="1"/>
</dbReference>
<protein>
    <submittedName>
        <fullName evidence="2">Aldo/keto reductase</fullName>
    </submittedName>
</protein>
<comment type="caution">
    <text evidence="2">The sequence shown here is derived from an EMBL/GenBank/DDBJ whole genome shotgun (WGS) entry which is preliminary data.</text>
</comment>
<gene>
    <name evidence="2" type="ORF">BO225_06165</name>
</gene>
<dbReference type="Gene3D" id="3.20.20.100">
    <property type="entry name" value="NADP-dependent oxidoreductase domain"/>
    <property type="match status" value="1"/>
</dbReference>
<name>A0A1U7NMS9_9FIRM</name>
<dbReference type="Proteomes" id="UP000186705">
    <property type="component" value="Unassembled WGS sequence"/>
</dbReference>
<keyword evidence="3" id="KW-1185">Reference proteome</keyword>
<dbReference type="AlphaFoldDB" id="A0A1U7NMS9"/>
<dbReference type="OrthoDB" id="9773828at2"/>
<accession>A0A1U7NMS9</accession>
<dbReference type="InterPro" id="IPR020471">
    <property type="entry name" value="AKR"/>
</dbReference>
<dbReference type="RefSeq" id="WP_076341396.1">
    <property type="nucleotide sequence ID" value="NZ_CAPSJS010000001.1"/>
</dbReference>
<dbReference type="EMBL" id="MPKA01000064">
    <property type="protein sequence ID" value="OLU46491.1"/>
    <property type="molecule type" value="Genomic_DNA"/>
</dbReference>
<reference evidence="2 3" key="1">
    <citation type="submission" date="2016-11" db="EMBL/GenBank/DDBJ databases">
        <title>Description of two novel members of the family Erysipelotrichaceae: Ileibacterium lipovorans gen. nov., sp. nov. and Dubosiella newyorkensis, gen. nov., sp. nov.</title>
        <authorList>
            <person name="Cox L.M."/>
            <person name="Sohn J."/>
            <person name="Tyrrell K.L."/>
            <person name="Citron D.M."/>
            <person name="Lawson P.A."/>
            <person name="Patel N.B."/>
            <person name="Iizumi T."/>
            <person name="Perez-Perez G.I."/>
            <person name="Goldstein E.J."/>
            <person name="Blaser M.J."/>
        </authorList>
    </citation>
    <scope>NUCLEOTIDE SEQUENCE [LARGE SCALE GENOMIC DNA]</scope>
    <source>
        <strain evidence="2 3">NYU-BL-A4</strain>
    </source>
</reference>
<dbReference type="InterPro" id="IPR053135">
    <property type="entry name" value="AKR2_Oxidoreductase"/>
</dbReference>
<evidence type="ECO:0000313" key="2">
    <source>
        <dbReference type="EMBL" id="OLU46491.1"/>
    </source>
</evidence>
<dbReference type="CDD" id="cd19100">
    <property type="entry name" value="AKR_unchar"/>
    <property type="match status" value="1"/>
</dbReference>
<feature type="domain" description="NADP-dependent oxidoreductase" evidence="1">
    <location>
        <begin position="19"/>
        <end position="198"/>
    </location>
</feature>
<dbReference type="PANTHER" id="PTHR43312">
    <property type="entry name" value="D-THREO-ALDOSE 1-DEHYDROGENASE"/>
    <property type="match status" value="1"/>
</dbReference>
<dbReference type="STRING" id="1862672.BO225_06165"/>
<dbReference type="Pfam" id="PF00248">
    <property type="entry name" value="Aldo_ket_red"/>
    <property type="match status" value="1"/>
</dbReference>
<dbReference type="InterPro" id="IPR023210">
    <property type="entry name" value="NADP_OxRdtase_dom"/>
</dbReference>
<proteinExistence type="predicted"/>